<keyword evidence="12 13" id="KW-0407">Ion channel</keyword>
<evidence type="ECO:0000256" key="10">
    <source>
        <dbReference type="ARBA" id="ARBA00023180"/>
    </source>
</evidence>
<keyword evidence="6 14" id="KW-1133">Transmembrane helix</keyword>
<dbReference type="Pfam" id="PF00858">
    <property type="entry name" value="ASC"/>
    <property type="match status" value="1"/>
</dbReference>
<dbReference type="WBParaSite" id="Gr19_v10_g3611.t1">
    <property type="protein sequence ID" value="Gr19_v10_g3611.t1"/>
    <property type="gene ID" value="Gr19_v10_g3611"/>
</dbReference>
<keyword evidence="8 13" id="KW-0406">Ion transport</keyword>
<keyword evidence="3 13" id="KW-0813">Transport</keyword>
<dbReference type="AlphaFoldDB" id="A0A914HQ42"/>
<evidence type="ECO:0000313" key="16">
    <source>
        <dbReference type="WBParaSite" id="Gr19_v10_g3611.t1"/>
    </source>
</evidence>
<sequence length="759" mass="85837">MKDSSFCQCHRRKISRRSLSSQESRRVQKTAIGSKNEFRAGLEITFSDFAENTSAHGIPRAYTSRGRLRRFLWLLLFMCCFVAFIGQAVQIVKRFWRNDIIFVFEFWEIIYKFSFIYFLVTVCNLNPYKNSLAREMTAVGDTLSAYDRAMDLASSASHSHHRSRRRRANKNVGTFPSTTRQRFYTKYEGLLAVFSFCDCSASKLGCRALNDENAQDGQNVTRPLCLCFYNQQNEQVWPCFEPAQWSERRCGGCTALGNCDFVQDPPTMNGTTDDDNHTNDGIGGNAAKSSTTAALWPCLCAPAIRICVRVDDNLPQNESVGTVNNTTSSSTVGEPPLLERVPKIWELKKAELPRMETPEQKESREEAYGLRGVYDPIAIRAKAVENLVFAVSQLSEAEQSQMGYSKREFITKCSFNGRECSVDEDFSLYVDPTYGNCFTFNAKPDKNVLSERAGPNYGLRFQVFVNVSDYLPTTEAAGVRITVHNPEEQPFPDTHGHRNFVKISFGIRLKCVNRLPSPYGDCVQHGKTEEYIYRDKEYSTEGCQRSCIQRMLVSKCGCGDPRFPRYLNFRNCPVGDPGLRACLQREMHSAARSATQQPDCICRQPCREQVFSITYSCARWPSSDWALYGECDSSLSGAQCLQFHREQSAIVEVYFEQLNYESLQESEAYGLPNLLSDFGGQLGLWMGVSVITIMEVGILISELFILFFVRKLINWLSGLLNIVVGTDRGVGPLLPSGDMDPMAKKRRVLVHNGSVIRWA</sequence>
<feature type="transmembrane region" description="Helical" evidence="14">
    <location>
        <begin position="71"/>
        <end position="89"/>
    </location>
</feature>
<evidence type="ECO:0000256" key="12">
    <source>
        <dbReference type="ARBA" id="ARBA00023303"/>
    </source>
</evidence>
<dbReference type="PANTHER" id="PTHR11690:SF282">
    <property type="entry name" value="DEGENERIN-LIKE PROTEIN ASIC-1"/>
    <property type="match status" value="1"/>
</dbReference>
<dbReference type="Proteomes" id="UP000887572">
    <property type="component" value="Unplaced"/>
</dbReference>
<dbReference type="NCBIfam" id="TIGR00867">
    <property type="entry name" value="deg-1"/>
    <property type="match status" value="1"/>
</dbReference>
<keyword evidence="11 13" id="KW-0739">Sodium transport</keyword>
<evidence type="ECO:0000256" key="7">
    <source>
        <dbReference type="ARBA" id="ARBA00023053"/>
    </source>
</evidence>
<keyword evidence="10" id="KW-0325">Glycoprotein</keyword>
<evidence type="ECO:0000256" key="2">
    <source>
        <dbReference type="ARBA" id="ARBA00007193"/>
    </source>
</evidence>
<evidence type="ECO:0000256" key="5">
    <source>
        <dbReference type="ARBA" id="ARBA00022692"/>
    </source>
</evidence>
<dbReference type="Gene3D" id="1.10.287.770">
    <property type="entry name" value="YojJ-like"/>
    <property type="match status" value="1"/>
</dbReference>
<reference evidence="16" key="1">
    <citation type="submission" date="2022-11" db="UniProtKB">
        <authorList>
            <consortium name="WormBaseParasite"/>
        </authorList>
    </citation>
    <scope>IDENTIFICATION</scope>
</reference>
<keyword evidence="7" id="KW-0915">Sodium</keyword>
<keyword evidence="4 13" id="KW-0894">Sodium channel</keyword>
<evidence type="ECO:0000256" key="13">
    <source>
        <dbReference type="RuleBase" id="RU000679"/>
    </source>
</evidence>
<evidence type="ECO:0000256" key="1">
    <source>
        <dbReference type="ARBA" id="ARBA00004141"/>
    </source>
</evidence>
<dbReference type="Gene3D" id="2.60.470.10">
    <property type="entry name" value="Acid-sensing ion channels like domains"/>
    <property type="match status" value="1"/>
</dbReference>
<evidence type="ECO:0000256" key="14">
    <source>
        <dbReference type="SAM" id="Phobius"/>
    </source>
</evidence>
<evidence type="ECO:0000256" key="6">
    <source>
        <dbReference type="ARBA" id="ARBA00022989"/>
    </source>
</evidence>
<dbReference type="PRINTS" id="PR01078">
    <property type="entry name" value="AMINACHANNEL"/>
</dbReference>
<evidence type="ECO:0000256" key="4">
    <source>
        <dbReference type="ARBA" id="ARBA00022461"/>
    </source>
</evidence>
<feature type="transmembrane region" description="Helical" evidence="14">
    <location>
        <begin position="682"/>
        <end position="709"/>
    </location>
</feature>
<dbReference type="PANTHER" id="PTHR11690">
    <property type="entry name" value="AMILORIDE-SENSITIVE SODIUM CHANNEL-RELATED"/>
    <property type="match status" value="1"/>
</dbReference>
<organism evidence="15 16">
    <name type="scientific">Globodera rostochiensis</name>
    <name type="common">Golden nematode worm</name>
    <name type="synonym">Heterodera rostochiensis</name>
    <dbReference type="NCBI Taxonomy" id="31243"/>
    <lineage>
        <taxon>Eukaryota</taxon>
        <taxon>Metazoa</taxon>
        <taxon>Ecdysozoa</taxon>
        <taxon>Nematoda</taxon>
        <taxon>Chromadorea</taxon>
        <taxon>Rhabditida</taxon>
        <taxon>Tylenchina</taxon>
        <taxon>Tylenchomorpha</taxon>
        <taxon>Tylenchoidea</taxon>
        <taxon>Heteroderidae</taxon>
        <taxon>Heteroderinae</taxon>
        <taxon>Globodera</taxon>
    </lineage>
</organism>
<evidence type="ECO:0000313" key="15">
    <source>
        <dbReference type="Proteomes" id="UP000887572"/>
    </source>
</evidence>
<dbReference type="InterPro" id="IPR020903">
    <property type="entry name" value="ENaC_CS"/>
</dbReference>
<dbReference type="GO" id="GO:0005886">
    <property type="term" value="C:plasma membrane"/>
    <property type="evidence" value="ECO:0007669"/>
    <property type="project" value="TreeGrafter"/>
</dbReference>
<evidence type="ECO:0000256" key="8">
    <source>
        <dbReference type="ARBA" id="ARBA00023065"/>
    </source>
</evidence>
<dbReference type="GO" id="GO:0015280">
    <property type="term" value="F:ligand-gated sodium channel activity"/>
    <property type="evidence" value="ECO:0007669"/>
    <property type="project" value="TreeGrafter"/>
</dbReference>
<name>A0A914HQ42_GLORO</name>
<dbReference type="InterPro" id="IPR001873">
    <property type="entry name" value="ENaC"/>
</dbReference>
<comment type="similarity">
    <text evidence="2 13">Belongs to the amiloride-sensitive sodium channel (TC 1.A.6) family.</text>
</comment>
<protein>
    <submittedName>
        <fullName evidence="16">Uncharacterized protein</fullName>
    </submittedName>
</protein>
<comment type="subcellular location">
    <subcellularLocation>
        <location evidence="1">Membrane</location>
        <topology evidence="1">Multi-pass membrane protein</topology>
    </subcellularLocation>
</comment>
<dbReference type="PROSITE" id="PS01206">
    <property type="entry name" value="ASC"/>
    <property type="match status" value="1"/>
</dbReference>
<accession>A0A914HQ42</accession>
<evidence type="ECO:0000256" key="11">
    <source>
        <dbReference type="ARBA" id="ARBA00023201"/>
    </source>
</evidence>
<dbReference type="InterPro" id="IPR004726">
    <property type="entry name" value="Deg-1"/>
</dbReference>
<proteinExistence type="inferred from homology"/>
<evidence type="ECO:0000256" key="9">
    <source>
        <dbReference type="ARBA" id="ARBA00023136"/>
    </source>
</evidence>
<keyword evidence="5 13" id="KW-0812">Transmembrane</keyword>
<keyword evidence="9 14" id="KW-0472">Membrane</keyword>
<keyword evidence="15" id="KW-1185">Reference proteome</keyword>
<evidence type="ECO:0000256" key="3">
    <source>
        <dbReference type="ARBA" id="ARBA00022448"/>
    </source>
</evidence>
<dbReference type="FunFam" id="1.10.287.770:FF:000001">
    <property type="entry name" value="Acid-sensing ion channel subunit 1"/>
    <property type="match status" value="1"/>
</dbReference>